<accession>A0A6F8YT82</accession>
<dbReference type="Proteomes" id="UP000503011">
    <property type="component" value="Chromosome"/>
</dbReference>
<feature type="compositionally biased region" description="Low complexity" evidence="1">
    <location>
        <begin position="438"/>
        <end position="456"/>
    </location>
</feature>
<reference evidence="2 3" key="1">
    <citation type="submission" date="2020-03" db="EMBL/GenBank/DDBJ databases">
        <title>Whole genome shotgun sequence of Phytohabitans suffuscus NBRC 105367.</title>
        <authorList>
            <person name="Komaki H."/>
            <person name="Tamura T."/>
        </authorList>
    </citation>
    <scope>NUCLEOTIDE SEQUENCE [LARGE SCALE GENOMIC DNA]</scope>
    <source>
        <strain evidence="2 3">NBRC 105367</strain>
    </source>
</reference>
<keyword evidence="3" id="KW-1185">Reference proteome</keyword>
<evidence type="ECO:0000256" key="1">
    <source>
        <dbReference type="SAM" id="MobiDB-lite"/>
    </source>
</evidence>
<feature type="region of interest" description="Disordered" evidence="1">
    <location>
        <begin position="113"/>
        <end position="156"/>
    </location>
</feature>
<evidence type="ECO:0000313" key="2">
    <source>
        <dbReference type="EMBL" id="BCB89041.1"/>
    </source>
</evidence>
<protein>
    <submittedName>
        <fullName evidence="2">Uncharacterized protein</fullName>
    </submittedName>
</protein>
<gene>
    <name evidence="2" type="ORF">Psuf_063540</name>
</gene>
<feature type="region of interest" description="Disordered" evidence="1">
    <location>
        <begin position="393"/>
        <end position="475"/>
    </location>
</feature>
<feature type="compositionally biased region" description="Basic and acidic residues" evidence="1">
    <location>
        <begin position="245"/>
        <end position="258"/>
    </location>
</feature>
<proteinExistence type="predicted"/>
<name>A0A6F8YT82_9ACTN</name>
<evidence type="ECO:0000313" key="3">
    <source>
        <dbReference type="Proteomes" id="UP000503011"/>
    </source>
</evidence>
<feature type="compositionally biased region" description="Basic and acidic residues" evidence="1">
    <location>
        <begin position="129"/>
        <end position="146"/>
    </location>
</feature>
<dbReference type="AlphaFoldDB" id="A0A6F8YT82"/>
<dbReference type="EMBL" id="AP022871">
    <property type="protein sequence ID" value="BCB89041.1"/>
    <property type="molecule type" value="Genomic_DNA"/>
</dbReference>
<feature type="region of interest" description="Disordered" evidence="1">
    <location>
        <begin position="239"/>
        <end position="258"/>
    </location>
</feature>
<reference evidence="2 3" key="2">
    <citation type="submission" date="2020-03" db="EMBL/GenBank/DDBJ databases">
        <authorList>
            <person name="Ichikawa N."/>
            <person name="Kimura A."/>
            <person name="Kitahashi Y."/>
            <person name="Uohara A."/>
        </authorList>
    </citation>
    <scope>NUCLEOTIDE SEQUENCE [LARGE SCALE GENOMIC DNA]</scope>
    <source>
        <strain evidence="2 3">NBRC 105367</strain>
    </source>
</reference>
<feature type="compositionally biased region" description="Basic and acidic residues" evidence="1">
    <location>
        <begin position="520"/>
        <end position="530"/>
    </location>
</feature>
<organism evidence="2 3">
    <name type="scientific">Phytohabitans suffuscus</name>
    <dbReference type="NCBI Taxonomy" id="624315"/>
    <lineage>
        <taxon>Bacteria</taxon>
        <taxon>Bacillati</taxon>
        <taxon>Actinomycetota</taxon>
        <taxon>Actinomycetes</taxon>
        <taxon>Micromonosporales</taxon>
        <taxon>Micromonosporaceae</taxon>
    </lineage>
</organism>
<feature type="compositionally biased region" description="Basic and acidic residues" evidence="1">
    <location>
        <begin position="413"/>
        <end position="423"/>
    </location>
</feature>
<feature type="region of interest" description="Disordered" evidence="1">
    <location>
        <begin position="509"/>
        <end position="530"/>
    </location>
</feature>
<sequence length="530" mass="57685">MEGAAARPLRAWAPNATRGRRWTTTWTASPDRVAARAAAVGQGDRARRWARALPTRVGDPVPRPYRTAVRVHRRAAPCRSLHPWSRAGRARRHRPASVAVVVAVRVADAPRWTRQDRAPASGRRRRRVRADPLDRMPRREHADRSAPKAPRAGRARLTVPVWRRVRACRPARGYPADRDDRPAPERAADPAAWAPDQAFQDQAFQDQAFQDQVLQDRAFQDRAFLDRGFQDQAFQLQDGAFQDRASQDPVRKDREPAAPRCRVDPMARACLAGRVFRAGRGCRAADRARAGPVGAWRRRVKGSRTVRACLTVPVCRLVPVCLRAGCGHRTPGRRTACVPVGVVDPSTGWAAWTDLAGRQVRAVRRRAAQDRVARAWRASPSPDPYAVLADAGQADQRAPAPDRTTTAQAAPDRTADPEAEPRTAADPAASGQMDAVQAAWARMAADPAAPDWTDADPAARARPDADPAPWDRMGAVPAAPDRMGADPVASARPGAVQVAAWARMGADLAAPDQTDVDPAASDRMDAVQAA</sequence>
<feature type="region of interest" description="Disordered" evidence="1">
    <location>
        <begin position="1"/>
        <end position="21"/>
    </location>
</feature>
<dbReference type="KEGG" id="psuu:Psuf_063540"/>